<evidence type="ECO:0000313" key="4">
    <source>
        <dbReference type="Proteomes" id="UP000054516"/>
    </source>
</evidence>
<sequence>MEERFNPKRAGSWSSDTTYHPLTEDDDTRKTFINSDNADDVGDSREQPKIALTKRFSWLHPIVHLLPVGVTVGILQLSFREIYWDDDTRYDTRWQAVLQFPAKLHEILVVGSLSAMVLHIFRRMLVGSHGIPLGLMVGAFQIGSAEYLISKSYVKPFRHSLAHRQIKTFSVALALGLAILYSFLVGPASAGALIPVLTWWDMRTPFNDSLPLTSYIGRSAAHLYPMSLQESNVGVDCLGGDWYYQGCPAQGFNTLDDWAWTRVQERARYNVTEGHHYNPTMPSIFSGRAQREIVTALVTSRNSSTAAALAATLHSSVLTLTDAFWHYISSNIVGKVNDAKRPKLTISKDTPVSIPFVQVQCATYNFEEISHGYFTRDPYITFETGAMVYNFSRRSSNEYSWRKWIVPDEAWNFTRPLNETSVVWVDTADIKGTQDELSGASLAAVVTVPARYRNSWDDQSSFTSPCIIDARWATTDVTFDTADDLVRTSLTDWLDSGNLLTGDVDMKAALSKWRISDPISLSRDWAATLNSLDLKTSEDSIYYGLGFVEYLIQRFVQIGTGEDGQRLLNFFPSSGESTPRDISNDVAIILGTVVADWLSRSTLRDTRFTTVLSGEDEGNVTAVNLLAQRTVDAFGPTPLAAFDGQTAVAFRVQRYGWGYGLSTDTIWFSVVILLAHAALVALYFGYSFVFWCRAKGWTSNAWGSIGELVALAALSPPADELRNSGAGINRSKTWMTRLRLREVGSDPARLELLVGTRGGAVIPTTNRVQIDKEYS</sequence>
<dbReference type="AlphaFoldDB" id="A0A1W2TN24"/>
<dbReference type="OrthoDB" id="5342924at2759"/>
<accession>A0A1W2TN24</accession>
<feature type="transmembrane region" description="Helical" evidence="2">
    <location>
        <begin position="171"/>
        <end position="200"/>
    </location>
</feature>
<gene>
    <name evidence="3" type="ORF">SAMD00023353_3600520</name>
</gene>
<dbReference type="OMA" id="PCIVDAR"/>
<dbReference type="EMBL" id="DF977481">
    <property type="protein sequence ID" value="GAP89756.1"/>
    <property type="molecule type" value="Genomic_DNA"/>
</dbReference>
<evidence type="ECO:0000256" key="2">
    <source>
        <dbReference type="SAM" id="Phobius"/>
    </source>
</evidence>
<keyword evidence="2" id="KW-0472">Membrane</keyword>
<organism evidence="3">
    <name type="scientific">Rosellinia necatrix</name>
    <name type="common">White root-rot fungus</name>
    <dbReference type="NCBI Taxonomy" id="77044"/>
    <lineage>
        <taxon>Eukaryota</taxon>
        <taxon>Fungi</taxon>
        <taxon>Dikarya</taxon>
        <taxon>Ascomycota</taxon>
        <taxon>Pezizomycotina</taxon>
        <taxon>Sordariomycetes</taxon>
        <taxon>Xylariomycetidae</taxon>
        <taxon>Xylariales</taxon>
        <taxon>Xylariaceae</taxon>
        <taxon>Rosellinia</taxon>
    </lineage>
</organism>
<dbReference type="Proteomes" id="UP000054516">
    <property type="component" value="Unassembled WGS sequence"/>
</dbReference>
<feature type="transmembrane region" description="Helical" evidence="2">
    <location>
        <begin position="133"/>
        <end position="150"/>
    </location>
</feature>
<keyword evidence="2" id="KW-0812">Transmembrane</keyword>
<name>A0A1W2TN24_ROSNE</name>
<keyword evidence="2" id="KW-1133">Transmembrane helix</keyword>
<evidence type="ECO:0000256" key="1">
    <source>
        <dbReference type="SAM" id="MobiDB-lite"/>
    </source>
</evidence>
<reference evidence="3" key="1">
    <citation type="submission" date="2016-03" db="EMBL/GenBank/DDBJ databases">
        <title>Draft genome sequence of Rosellinia necatrix.</title>
        <authorList>
            <person name="Kanematsu S."/>
        </authorList>
    </citation>
    <scope>NUCLEOTIDE SEQUENCE [LARGE SCALE GENOMIC DNA]</scope>
    <source>
        <strain evidence="3">W97</strain>
    </source>
</reference>
<feature type="region of interest" description="Disordered" evidence="1">
    <location>
        <begin position="1"/>
        <end position="44"/>
    </location>
</feature>
<keyword evidence="4" id="KW-1185">Reference proteome</keyword>
<dbReference type="STRING" id="77044.A0A1W2TN24"/>
<feature type="transmembrane region" description="Helical" evidence="2">
    <location>
        <begin position="666"/>
        <end position="686"/>
    </location>
</feature>
<evidence type="ECO:0000313" key="3">
    <source>
        <dbReference type="EMBL" id="GAP89756.1"/>
    </source>
</evidence>
<protein>
    <submittedName>
        <fullName evidence="3">Putative short-chain dehydrogenase</fullName>
    </submittedName>
</protein>
<proteinExistence type="predicted"/>
<feature type="transmembrane region" description="Helical" evidence="2">
    <location>
        <begin position="58"/>
        <end position="79"/>
    </location>
</feature>